<protein>
    <submittedName>
        <fullName evidence="1">Uncharacterized protein</fullName>
    </submittedName>
</protein>
<comment type="caution">
    <text evidence="1">The sequence shown here is derived from an EMBL/GenBank/DDBJ whole genome shotgun (WGS) entry which is preliminary data.</text>
</comment>
<keyword evidence="2" id="KW-1185">Reference proteome</keyword>
<reference evidence="1" key="1">
    <citation type="journal article" date="2023" name="Mol. Phylogenet. Evol.">
        <title>Genome-scale phylogeny and comparative genomics of the fungal order Sordariales.</title>
        <authorList>
            <person name="Hensen N."/>
            <person name="Bonometti L."/>
            <person name="Westerberg I."/>
            <person name="Brannstrom I.O."/>
            <person name="Guillou S."/>
            <person name="Cros-Aarteil S."/>
            <person name="Calhoun S."/>
            <person name="Haridas S."/>
            <person name="Kuo A."/>
            <person name="Mondo S."/>
            <person name="Pangilinan J."/>
            <person name="Riley R."/>
            <person name="LaButti K."/>
            <person name="Andreopoulos B."/>
            <person name="Lipzen A."/>
            <person name="Chen C."/>
            <person name="Yan M."/>
            <person name="Daum C."/>
            <person name="Ng V."/>
            <person name="Clum A."/>
            <person name="Steindorff A."/>
            <person name="Ohm R.A."/>
            <person name="Martin F."/>
            <person name="Silar P."/>
            <person name="Natvig D.O."/>
            <person name="Lalanne C."/>
            <person name="Gautier V."/>
            <person name="Ament-Velasquez S.L."/>
            <person name="Kruys A."/>
            <person name="Hutchinson M.I."/>
            <person name="Powell A.J."/>
            <person name="Barry K."/>
            <person name="Miller A.N."/>
            <person name="Grigoriev I.V."/>
            <person name="Debuchy R."/>
            <person name="Gladieux P."/>
            <person name="Hiltunen Thoren M."/>
            <person name="Johannesson H."/>
        </authorList>
    </citation>
    <scope>NUCLEOTIDE SEQUENCE</scope>
    <source>
        <strain evidence="1">CBS 560.94</strain>
    </source>
</reference>
<dbReference type="AlphaFoldDB" id="A0AAE0MUW4"/>
<dbReference type="GeneID" id="87857813"/>
<evidence type="ECO:0000313" key="1">
    <source>
        <dbReference type="EMBL" id="KAK3351386.1"/>
    </source>
</evidence>
<dbReference type="EMBL" id="JAUEPP010000002">
    <property type="protein sequence ID" value="KAK3351386.1"/>
    <property type="molecule type" value="Genomic_DNA"/>
</dbReference>
<evidence type="ECO:0000313" key="2">
    <source>
        <dbReference type="Proteomes" id="UP001278500"/>
    </source>
</evidence>
<accession>A0AAE0MUW4</accession>
<proteinExistence type="predicted"/>
<gene>
    <name evidence="1" type="ORF">B0H65DRAFT_116386</name>
</gene>
<sequence>MVRRKFVGFALVHPHRVFGAILTAILYSDGYGKHFRSRLDTDKQMSDSDAFYSALISSRIIYEQQVKEPLQVNGELVIGFQHLCHSVGLHFRGTQKEAEGRWRDRQRPTALAEHYCLCGWTSPLPRPPLSVDDFTIRYGGPLKGSERGANIGEPASVSIGAAIPAPEGGRRRRRNRHLFQALQFGTIQSV</sequence>
<name>A0AAE0MUW4_9PEZI</name>
<dbReference type="RefSeq" id="XP_062684681.1">
    <property type="nucleotide sequence ID" value="XM_062820659.1"/>
</dbReference>
<organism evidence="1 2">
    <name type="scientific">Neurospora tetraspora</name>
    <dbReference type="NCBI Taxonomy" id="94610"/>
    <lineage>
        <taxon>Eukaryota</taxon>
        <taxon>Fungi</taxon>
        <taxon>Dikarya</taxon>
        <taxon>Ascomycota</taxon>
        <taxon>Pezizomycotina</taxon>
        <taxon>Sordariomycetes</taxon>
        <taxon>Sordariomycetidae</taxon>
        <taxon>Sordariales</taxon>
        <taxon>Sordariaceae</taxon>
        <taxon>Neurospora</taxon>
    </lineage>
</organism>
<reference evidence="1" key="2">
    <citation type="submission" date="2023-06" db="EMBL/GenBank/DDBJ databases">
        <authorList>
            <consortium name="Lawrence Berkeley National Laboratory"/>
            <person name="Haridas S."/>
            <person name="Hensen N."/>
            <person name="Bonometti L."/>
            <person name="Westerberg I."/>
            <person name="Brannstrom I.O."/>
            <person name="Guillou S."/>
            <person name="Cros-Aarteil S."/>
            <person name="Calhoun S."/>
            <person name="Kuo A."/>
            <person name="Mondo S."/>
            <person name="Pangilinan J."/>
            <person name="Riley R."/>
            <person name="Labutti K."/>
            <person name="Andreopoulos B."/>
            <person name="Lipzen A."/>
            <person name="Chen C."/>
            <person name="Yanf M."/>
            <person name="Daum C."/>
            <person name="Ng V."/>
            <person name="Clum A."/>
            <person name="Steindorff A."/>
            <person name="Ohm R."/>
            <person name="Martin F."/>
            <person name="Silar P."/>
            <person name="Natvig D."/>
            <person name="Lalanne C."/>
            <person name="Gautier V."/>
            <person name="Ament-Velasquez S.L."/>
            <person name="Kruys A."/>
            <person name="Hutchinson M.I."/>
            <person name="Powell A.J."/>
            <person name="Barry K."/>
            <person name="Miller A.N."/>
            <person name="Grigoriev I.V."/>
            <person name="Debuchy R."/>
            <person name="Gladieux P."/>
            <person name="Thoren M.H."/>
            <person name="Johannesson H."/>
        </authorList>
    </citation>
    <scope>NUCLEOTIDE SEQUENCE</scope>
    <source>
        <strain evidence="1">CBS 560.94</strain>
    </source>
</reference>
<dbReference type="Proteomes" id="UP001278500">
    <property type="component" value="Unassembled WGS sequence"/>
</dbReference>